<keyword evidence="1" id="KW-0732">Signal</keyword>
<dbReference type="Proteomes" id="UP000839535">
    <property type="component" value="Unassembled WGS sequence"/>
</dbReference>
<proteinExistence type="predicted"/>
<comment type="caution">
    <text evidence="2">The sequence shown here is derived from an EMBL/GenBank/DDBJ whole genome shotgun (WGS) entry which is preliminary data.</text>
</comment>
<evidence type="ECO:0000256" key="1">
    <source>
        <dbReference type="SAM" id="SignalP"/>
    </source>
</evidence>
<reference evidence="2" key="1">
    <citation type="submission" date="2018-07" db="EMBL/GenBank/DDBJ databases">
        <authorList>
            <consortium name="GenomeTrakr network: Whole genome sequencing for foodborne pathogen traceback"/>
        </authorList>
    </citation>
    <scope>NUCLEOTIDE SEQUENCE [LARGE SCALE GENOMIC DNA]</scope>
    <source>
        <strain evidence="2">NC_WHO_S053</strain>
    </source>
</reference>
<gene>
    <name evidence="2" type="ORF">DTI44_22075</name>
</gene>
<dbReference type="Gene3D" id="2.60.40.1090">
    <property type="entry name" value="Fimbrial-type adhesion domain"/>
    <property type="match status" value="1"/>
</dbReference>
<sequence>MKKLVIATLVMGVMASGVASANTGEVQFIGSVTDTTCNISPEVGGAIKNTIELGTMKTDGSDAQEVTFKLVPDSADCLAKTDASVGWQSAGFNTTGLVNMKGDATGAAIKLTAVNSSTANQAVTSNMQNITFGNGNDAIGAFEFKAQLAKEGATATPGTVISSASYAVAYK</sequence>
<dbReference type="PANTHER" id="PTHR33420:SF33">
    <property type="entry name" value="MINOR FIMBRIAL SUBUNIT"/>
    <property type="match status" value="1"/>
</dbReference>
<dbReference type="InterPro" id="IPR036937">
    <property type="entry name" value="Adhesion_dom_fimbrial_sf"/>
</dbReference>
<evidence type="ECO:0000313" key="2">
    <source>
        <dbReference type="EMBL" id="MJY20978.1"/>
    </source>
</evidence>
<dbReference type="AlphaFoldDB" id="A0A403FLT2"/>
<dbReference type="EMBL" id="RTTD01000071">
    <property type="protein sequence ID" value="MJY20978.1"/>
    <property type="molecule type" value="Genomic_DNA"/>
</dbReference>
<dbReference type="GO" id="GO:0009289">
    <property type="term" value="C:pilus"/>
    <property type="evidence" value="ECO:0007669"/>
    <property type="project" value="InterPro"/>
</dbReference>
<dbReference type="InterPro" id="IPR050263">
    <property type="entry name" value="Bact_Fimbrial_Adh_Pro"/>
</dbReference>
<feature type="signal peptide" evidence="1">
    <location>
        <begin position="1"/>
        <end position="21"/>
    </location>
</feature>
<organism evidence="2">
    <name type="scientific">Salmonella enteritidis</name>
    <dbReference type="NCBI Taxonomy" id="149539"/>
    <lineage>
        <taxon>Bacteria</taxon>
        <taxon>Pseudomonadati</taxon>
        <taxon>Pseudomonadota</taxon>
        <taxon>Gammaproteobacteria</taxon>
        <taxon>Enterobacterales</taxon>
        <taxon>Enterobacteriaceae</taxon>
        <taxon>Salmonella</taxon>
    </lineage>
</organism>
<dbReference type="PANTHER" id="PTHR33420">
    <property type="entry name" value="FIMBRIAL SUBUNIT ELFA-RELATED"/>
    <property type="match status" value="1"/>
</dbReference>
<feature type="chain" id="PRO_5019516836" evidence="1">
    <location>
        <begin position="22"/>
        <end position="171"/>
    </location>
</feature>
<dbReference type="InterPro" id="IPR008966">
    <property type="entry name" value="Adhesion_dom_sf"/>
</dbReference>
<dbReference type="GO" id="GO:0043709">
    <property type="term" value="P:cell adhesion involved in single-species biofilm formation"/>
    <property type="evidence" value="ECO:0007669"/>
    <property type="project" value="TreeGrafter"/>
</dbReference>
<accession>A0A403FLT2</accession>
<protein>
    <submittedName>
        <fullName evidence="2">Fimbrial protein</fullName>
    </submittedName>
</protein>
<name>A0A403FLT2_SALEN</name>
<dbReference type="SUPFAM" id="SSF49401">
    <property type="entry name" value="Bacterial adhesins"/>
    <property type="match status" value="1"/>
</dbReference>